<evidence type="ECO:0000256" key="2">
    <source>
        <dbReference type="ARBA" id="ARBA00023002"/>
    </source>
</evidence>
<dbReference type="PROSITE" id="PS00061">
    <property type="entry name" value="ADH_SHORT"/>
    <property type="match status" value="1"/>
</dbReference>
<dbReference type="SUPFAM" id="SSF51735">
    <property type="entry name" value="NAD(P)-binding Rossmann-fold domains"/>
    <property type="match status" value="1"/>
</dbReference>
<dbReference type="PRINTS" id="PR00081">
    <property type="entry name" value="GDHRDH"/>
</dbReference>
<comment type="similarity">
    <text evidence="1">Belongs to the short-chain dehydrogenases/reductases (SDR) family.</text>
</comment>
<dbReference type="InterPro" id="IPR020904">
    <property type="entry name" value="Sc_DH/Rdtase_CS"/>
</dbReference>
<dbReference type="RefSeq" id="WP_310472665.1">
    <property type="nucleotide sequence ID" value="NZ_CP136522.1"/>
</dbReference>
<evidence type="ECO:0000313" key="5">
    <source>
        <dbReference type="Proteomes" id="UP001529491"/>
    </source>
</evidence>
<dbReference type="PANTHER" id="PTHR43639:SF1">
    <property type="entry name" value="SHORT-CHAIN DEHYDROGENASE_REDUCTASE FAMILY PROTEIN"/>
    <property type="match status" value="1"/>
</dbReference>
<dbReference type="Proteomes" id="UP001529491">
    <property type="component" value="Chromosome"/>
</dbReference>
<dbReference type="Gene3D" id="3.40.50.720">
    <property type="entry name" value="NAD(P)-binding Rossmann-like Domain"/>
    <property type="match status" value="1"/>
</dbReference>
<dbReference type="PANTHER" id="PTHR43639">
    <property type="entry name" value="OXIDOREDUCTASE, SHORT-CHAIN DEHYDROGENASE/REDUCTASE FAMILY (AFU_ORTHOLOGUE AFUA_5G02870)"/>
    <property type="match status" value="1"/>
</dbReference>
<dbReference type="InterPro" id="IPR036291">
    <property type="entry name" value="NAD(P)-bd_dom_sf"/>
</dbReference>
<dbReference type="EMBL" id="CP136522">
    <property type="protein sequence ID" value="WOT05028.1"/>
    <property type="molecule type" value="Genomic_DNA"/>
</dbReference>
<name>A0ABZ0JZM1_9GAMM</name>
<keyword evidence="3" id="KW-0812">Transmembrane</keyword>
<sequence>MNGSTQYQQLNNKVIFITGAASGIGAAMVTAFLQQHAKVAFIDIDKQAATNLIKQQPTEHRHAIWFKATDVTNTTALQLALNEAAEHFGGLNVLINNVADDSRHAVEDISVQQWQQCMQVNLDPAFFASQAAFKIMKQHQSGSIINFSSINALLGAKEMTGYVTAKAGLIGMTRALATEFGPHGIRVNAILPGWVATEKQLSSWLTAQEEAKWTAEMSLKRRITPADVAALALFLASDNSELITGQCINIDGGRA</sequence>
<dbReference type="CDD" id="cd05233">
    <property type="entry name" value="SDR_c"/>
    <property type="match status" value="1"/>
</dbReference>
<dbReference type="PRINTS" id="PR00080">
    <property type="entry name" value="SDRFAMILY"/>
</dbReference>
<dbReference type="Pfam" id="PF13561">
    <property type="entry name" value="adh_short_C2"/>
    <property type="match status" value="1"/>
</dbReference>
<keyword evidence="3" id="KW-1133">Transmembrane helix</keyword>
<protein>
    <submittedName>
        <fullName evidence="4">SDR family NAD(P)-dependent oxidoreductase</fullName>
    </submittedName>
</protein>
<evidence type="ECO:0000313" key="4">
    <source>
        <dbReference type="EMBL" id="WOT05028.1"/>
    </source>
</evidence>
<reference evidence="4 5" key="1">
    <citation type="submission" date="2023-10" db="EMBL/GenBank/DDBJ databases">
        <title>Complete genome sequence of Shewanella sp. DAU334.</title>
        <authorList>
            <person name="Lee Y.-S."/>
            <person name="Jeong H.-R."/>
            <person name="Hwang E.-J."/>
            <person name="Choi Y.-L."/>
            <person name="Kim G.-D."/>
        </authorList>
    </citation>
    <scope>NUCLEOTIDE SEQUENCE [LARGE SCALE GENOMIC DNA]</scope>
    <source>
        <strain evidence="4 5">DAU334</strain>
    </source>
</reference>
<evidence type="ECO:0000256" key="3">
    <source>
        <dbReference type="SAM" id="Phobius"/>
    </source>
</evidence>
<dbReference type="InterPro" id="IPR002347">
    <property type="entry name" value="SDR_fam"/>
</dbReference>
<keyword evidence="2" id="KW-0560">Oxidoreductase</keyword>
<evidence type="ECO:0000256" key="1">
    <source>
        <dbReference type="ARBA" id="ARBA00006484"/>
    </source>
</evidence>
<organism evidence="4 5">
    <name type="scientific">Shewanella youngdeokensis</name>
    <dbReference type="NCBI Taxonomy" id="2999068"/>
    <lineage>
        <taxon>Bacteria</taxon>
        <taxon>Pseudomonadati</taxon>
        <taxon>Pseudomonadota</taxon>
        <taxon>Gammaproteobacteria</taxon>
        <taxon>Alteromonadales</taxon>
        <taxon>Shewanellaceae</taxon>
        <taxon>Shewanella</taxon>
    </lineage>
</organism>
<proteinExistence type="inferred from homology"/>
<keyword evidence="3" id="KW-0472">Membrane</keyword>
<feature type="transmembrane region" description="Helical" evidence="3">
    <location>
        <begin position="14"/>
        <end position="33"/>
    </location>
</feature>
<gene>
    <name evidence="4" type="ORF">RGE70_17300</name>
</gene>
<accession>A0ABZ0JZM1</accession>
<keyword evidence="5" id="KW-1185">Reference proteome</keyword>